<dbReference type="SUPFAM" id="SSF118310">
    <property type="entry name" value="AN1-like Zinc finger"/>
    <property type="match status" value="1"/>
</dbReference>
<dbReference type="Proteomes" id="UP001497525">
    <property type="component" value="Unassembled WGS sequence"/>
</dbReference>
<dbReference type="GO" id="GO:0008270">
    <property type="term" value="F:zinc ion binding"/>
    <property type="evidence" value="ECO:0007669"/>
    <property type="project" value="UniProtKB-KW"/>
</dbReference>
<keyword evidence="3" id="KW-0862">Zinc</keyword>
<name>A0AAV2TU30_CALDB</name>
<keyword evidence="2 4" id="KW-0863">Zinc-finger</keyword>
<dbReference type="SUPFAM" id="SSF57716">
    <property type="entry name" value="Glucocorticoid receptor-like (DNA-binding domain)"/>
    <property type="match status" value="1"/>
</dbReference>
<protein>
    <submittedName>
        <fullName evidence="8">Uncharacterized protein</fullName>
    </submittedName>
</protein>
<dbReference type="FunFam" id="4.10.1110.10:FF:000001">
    <property type="entry name" value="Zinc finger AN1-type containing 6"/>
    <property type="match status" value="1"/>
</dbReference>
<dbReference type="Pfam" id="PF01754">
    <property type="entry name" value="zf-A20"/>
    <property type="match status" value="1"/>
</dbReference>
<comment type="caution">
    <text evidence="8">The sequence shown here is derived from an EMBL/GenBank/DDBJ whole genome shotgun (WGS) entry which is preliminary data.</text>
</comment>
<dbReference type="InterPro" id="IPR000058">
    <property type="entry name" value="Znf_AN1"/>
</dbReference>
<dbReference type="AlphaFoldDB" id="A0AAV2TU30"/>
<accession>A0AAV2TU30</accession>
<dbReference type="GO" id="GO:0003677">
    <property type="term" value="F:DNA binding"/>
    <property type="evidence" value="ECO:0007669"/>
    <property type="project" value="InterPro"/>
</dbReference>
<feature type="domain" description="AN1-type" evidence="7">
    <location>
        <begin position="137"/>
        <end position="183"/>
    </location>
</feature>
<keyword evidence="1" id="KW-0479">Metal-binding</keyword>
<sequence length="202" mass="22534">MNNETPEVKNDSEAQNLCKRGCGFYGSVQFKDMCSKCYQEQIKRDTALQQNSLSHPSSDDLKDNHNCISRLDHPAASNPTSTDTTVPTTTTVIPPVLTMRTGSSSSVVPEMSRPLKRKADSSSSTVQSKEAPSPHSAPRVNRCSWCRKRVGLTGFTCRCNGLFCSFHRYSDQHNCTFDYQAQGRIELARANPEVRCPKIRKL</sequence>
<evidence type="ECO:0000259" key="6">
    <source>
        <dbReference type="PROSITE" id="PS51036"/>
    </source>
</evidence>
<feature type="compositionally biased region" description="Low complexity" evidence="5">
    <location>
        <begin position="79"/>
        <end position="98"/>
    </location>
</feature>
<evidence type="ECO:0000313" key="8">
    <source>
        <dbReference type="EMBL" id="CAL5139785.1"/>
    </source>
</evidence>
<dbReference type="InterPro" id="IPR050652">
    <property type="entry name" value="AN1_A20_ZnFinger"/>
</dbReference>
<dbReference type="Pfam" id="PF01428">
    <property type="entry name" value="zf-AN1"/>
    <property type="match status" value="1"/>
</dbReference>
<evidence type="ECO:0000256" key="4">
    <source>
        <dbReference type="PROSITE-ProRule" id="PRU00449"/>
    </source>
</evidence>
<dbReference type="EMBL" id="CAXLJL010000645">
    <property type="protein sequence ID" value="CAL5139785.1"/>
    <property type="molecule type" value="Genomic_DNA"/>
</dbReference>
<dbReference type="Gene3D" id="4.10.1110.10">
    <property type="entry name" value="AN1-like Zinc finger"/>
    <property type="match status" value="1"/>
</dbReference>
<feature type="compositionally biased region" description="Basic and acidic residues" evidence="5">
    <location>
        <begin position="57"/>
        <end position="73"/>
    </location>
</feature>
<evidence type="ECO:0000259" key="7">
    <source>
        <dbReference type="PROSITE" id="PS51039"/>
    </source>
</evidence>
<dbReference type="InterPro" id="IPR035896">
    <property type="entry name" value="AN1-like_Znf"/>
</dbReference>
<feature type="region of interest" description="Disordered" evidence="5">
    <location>
        <begin position="50"/>
        <end position="139"/>
    </location>
</feature>
<organism evidence="8 9">
    <name type="scientific">Calicophoron daubneyi</name>
    <name type="common">Rumen fluke</name>
    <name type="synonym">Paramphistomum daubneyi</name>
    <dbReference type="NCBI Taxonomy" id="300641"/>
    <lineage>
        <taxon>Eukaryota</taxon>
        <taxon>Metazoa</taxon>
        <taxon>Spiralia</taxon>
        <taxon>Lophotrochozoa</taxon>
        <taxon>Platyhelminthes</taxon>
        <taxon>Trematoda</taxon>
        <taxon>Digenea</taxon>
        <taxon>Plagiorchiida</taxon>
        <taxon>Pronocephalata</taxon>
        <taxon>Paramphistomoidea</taxon>
        <taxon>Paramphistomidae</taxon>
        <taxon>Calicophoron</taxon>
    </lineage>
</organism>
<dbReference type="InterPro" id="IPR002653">
    <property type="entry name" value="Znf_A20"/>
</dbReference>
<gene>
    <name evidence="8" type="ORF">CDAUBV1_LOCUS14980</name>
</gene>
<evidence type="ECO:0000256" key="5">
    <source>
        <dbReference type="SAM" id="MobiDB-lite"/>
    </source>
</evidence>
<evidence type="ECO:0000313" key="9">
    <source>
        <dbReference type="Proteomes" id="UP001497525"/>
    </source>
</evidence>
<dbReference type="Gene3D" id="1.20.5.4770">
    <property type="match status" value="1"/>
</dbReference>
<evidence type="ECO:0000256" key="1">
    <source>
        <dbReference type="ARBA" id="ARBA00022723"/>
    </source>
</evidence>
<dbReference type="PROSITE" id="PS51039">
    <property type="entry name" value="ZF_AN1"/>
    <property type="match status" value="1"/>
</dbReference>
<dbReference type="PANTHER" id="PTHR10634">
    <property type="entry name" value="AN1-TYPE ZINC FINGER PROTEIN"/>
    <property type="match status" value="1"/>
</dbReference>
<feature type="compositionally biased region" description="Polar residues" evidence="5">
    <location>
        <begin position="121"/>
        <end position="130"/>
    </location>
</feature>
<dbReference type="SMART" id="SM00154">
    <property type="entry name" value="ZnF_AN1"/>
    <property type="match status" value="1"/>
</dbReference>
<dbReference type="SMART" id="SM00259">
    <property type="entry name" value="ZnF_A20"/>
    <property type="match status" value="1"/>
</dbReference>
<evidence type="ECO:0000256" key="3">
    <source>
        <dbReference type="ARBA" id="ARBA00022833"/>
    </source>
</evidence>
<reference evidence="8" key="1">
    <citation type="submission" date="2024-06" db="EMBL/GenBank/DDBJ databases">
        <authorList>
            <person name="Liu X."/>
            <person name="Lenzi L."/>
            <person name="Haldenby T S."/>
            <person name="Uol C."/>
        </authorList>
    </citation>
    <scope>NUCLEOTIDE SEQUENCE</scope>
</reference>
<proteinExistence type="predicted"/>
<dbReference type="PROSITE" id="PS51036">
    <property type="entry name" value="ZF_A20"/>
    <property type="match status" value="1"/>
</dbReference>
<evidence type="ECO:0000256" key="2">
    <source>
        <dbReference type="ARBA" id="ARBA00022771"/>
    </source>
</evidence>
<feature type="domain" description="A20-type" evidence="6">
    <location>
        <begin position="12"/>
        <end position="46"/>
    </location>
</feature>